<sequence>MKALVLKTAARTASVKEVPRPVPGPGEVLIRVHAVALNPVDQIHFAGPIAAQDERVMGTDFAGVVVGRGEDLGGASGDARTVDGARVAGFVQGEYVAAPYDLLWTIPEGLSFEDASTISMCGLTAAQALFPRFGLPSTFSPSSSSSSKAPADSSSEPLNIFVYGSSTSLGMFGAQLAHVAAKASGRPLRLIGAASASRHEALRAAPYGYDVLVDYRDEKWADKVREATAGGRGVDFALDTISERDTVPRIQPVYGAVWEGLGVEIDYGDGLVFPASPEARKFAVDFFQFLSSGAEPGADVKLHPNPVRKMPGGLERIVPDGFALLSGLVSERQGLEQRREEEHMRPISGEKLVYTIV</sequence>
<protein>
    <submittedName>
        <fullName evidence="1">Uncharacterized protein</fullName>
    </submittedName>
</protein>
<reference evidence="1" key="1">
    <citation type="submission" date="2024-12" db="EMBL/GenBank/DDBJ databases">
        <title>Comparative genomics and development of molecular markers within Purpureocillium lilacinum and among Purpureocillium species.</title>
        <authorList>
            <person name="Yeh Z.-Y."/>
            <person name="Ni N.-T."/>
            <person name="Lo P.-H."/>
            <person name="Mushyakhwo K."/>
            <person name="Lin C.-F."/>
            <person name="Nai Y.-S."/>
        </authorList>
    </citation>
    <scope>NUCLEOTIDE SEQUENCE</scope>
    <source>
        <strain evidence="1">NCHU-NPUST-175</strain>
    </source>
</reference>
<gene>
    <name evidence="1" type="ORF">ACCO45_007308</name>
</gene>
<name>A0ACC4DS09_PURLI</name>
<evidence type="ECO:0000313" key="2">
    <source>
        <dbReference type="Proteomes" id="UP001638806"/>
    </source>
</evidence>
<comment type="caution">
    <text evidence="1">The sequence shown here is derived from an EMBL/GenBank/DDBJ whole genome shotgun (WGS) entry which is preliminary data.</text>
</comment>
<proteinExistence type="predicted"/>
<dbReference type="EMBL" id="JBGNUJ010000006">
    <property type="protein sequence ID" value="KAL3959146.1"/>
    <property type="molecule type" value="Genomic_DNA"/>
</dbReference>
<keyword evidence="2" id="KW-1185">Reference proteome</keyword>
<organism evidence="1 2">
    <name type="scientific">Purpureocillium lilacinum</name>
    <name type="common">Paecilomyces lilacinus</name>
    <dbReference type="NCBI Taxonomy" id="33203"/>
    <lineage>
        <taxon>Eukaryota</taxon>
        <taxon>Fungi</taxon>
        <taxon>Dikarya</taxon>
        <taxon>Ascomycota</taxon>
        <taxon>Pezizomycotina</taxon>
        <taxon>Sordariomycetes</taxon>
        <taxon>Hypocreomycetidae</taxon>
        <taxon>Hypocreales</taxon>
        <taxon>Ophiocordycipitaceae</taxon>
        <taxon>Purpureocillium</taxon>
    </lineage>
</organism>
<dbReference type="Proteomes" id="UP001638806">
    <property type="component" value="Unassembled WGS sequence"/>
</dbReference>
<evidence type="ECO:0000313" key="1">
    <source>
        <dbReference type="EMBL" id="KAL3959146.1"/>
    </source>
</evidence>
<accession>A0ACC4DS09</accession>